<comment type="caution">
    <text evidence="2">The sequence shown here is derived from an EMBL/GenBank/DDBJ whole genome shotgun (WGS) entry which is preliminary data.</text>
</comment>
<protein>
    <submittedName>
        <fullName evidence="2">Uncharacterized protein</fullName>
    </submittedName>
</protein>
<evidence type="ECO:0000313" key="4">
    <source>
        <dbReference type="Proteomes" id="UP000234181"/>
    </source>
</evidence>
<evidence type="ECO:0000313" key="1">
    <source>
        <dbReference type="EMBL" id="SON77364.1"/>
    </source>
</evidence>
<keyword evidence="4" id="KW-1185">Reference proteome</keyword>
<dbReference type="EMBL" id="OCYS01000037">
    <property type="protein sequence ID" value="SON82952.1"/>
    <property type="molecule type" value="Genomic_DNA"/>
</dbReference>
<proteinExistence type="predicted"/>
<sequence length="83" mass="9491">MGTARRIAAVPRPTVPRWPTAVWQRALRYRLGAGRALHGTRIAERGCVTAVQAGVRGRFVIAMLIGRRLHLRYRQRKAHDPRR</sequence>
<evidence type="ECO:0000313" key="3">
    <source>
        <dbReference type="Proteomes" id="UP000234166"/>
    </source>
</evidence>
<accession>A0AB38DWZ7</accession>
<gene>
    <name evidence="1" type="ORF">XAP6984_1330032</name>
    <name evidence="2" type="ORF">XAP7430_1310033</name>
</gene>
<organism evidence="2 3">
    <name type="scientific">Xanthomonas campestris pv. phaseoli</name>
    <dbReference type="NCBI Taxonomy" id="317013"/>
    <lineage>
        <taxon>Bacteria</taxon>
        <taxon>Pseudomonadati</taxon>
        <taxon>Pseudomonadota</taxon>
        <taxon>Gammaproteobacteria</taxon>
        <taxon>Lysobacterales</taxon>
        <taxon>Lysobacteraceae</taxon>
        <taxon>Xanthomonas</taxon>
    </lineage>
</organism>
<dbReference type="EMBL" id="OCYT01000039">
    <property type="protein sequence ID" value="SON77364.1"/>
    <property type="molecule type" value="Genomic_DNA"/>
</dbReference>
<name>A0AB38DWZ7_XANCH</name>
<reference evidence="3 4" key="1">
    <citation type="submission" date="2017-10" db="EMBL/GenBank/DDBJ databases">
        <authorList>
            <person name="Regsiter A."/>
            <person name="William W."/>
        </authorList>
    </citation>
    <scope>NUCLEOTIDE SEQUENCE [LARGE SCALE GENOMIC DNA]</scope>
    <source>
        <strain evidence="1 4">CFBP6984</strain>
        <strain evidence="2 3">CFBP7430</strain>
    </source>
</reference>
<dbReference type="Proteomes" id="UP000234181">
    <property type="component" value="Unassembled WGS sequence"/>
</dbReference>
<dbReference type="AlphaFoldDB" id="A0AB38DWZ7"/>
<evidence type="ECO:0000313" key="2">
    <source>
        <dbReference type="EMBL" id="SON82952.1"/>
    </source>
</evidence>
<dbReference type="Proteomes" id="UP000234166">
    <property type="component" value="Unassembled WGS sequence"/>
</dbReference>